<reference evidence="2" key="1">
    <citation type="journal article" date="2011" name="Mol. Reprod. Dev.">
        <title>Novel conserved structural domains of acrosome reaction-inducing substance are widespread in invertebrates.</title>
        <authorList>
            <person name="Naruse M."/>
            <person name="Ishikawa R."/>
            <person name="Sakaya H."/>
            <person name="Moriyama H."/>
            <person name="Hoshi M."/>
            <person name="Matsumoto M."/>
        </authorList>
    </citation>
    <scope>NUCLEOTIDE SEQUENCE</scope>
    <source>
        <tissue evidence="2">Ovary</tissue>
    </source>
</reference>
<organism evidence="2">
    <name type="scientific">Stichopus japonicus</name>
    <name type="common">Sea cucumber</name>
    <dbReference type="NCBI Taxonomy" id="307972"/>
    <lineage>
        <taxon>Eukaryota</taxon>
        <taxon>Metazoa</taxon>
        <taxon>Echinodermata</taxon>
        <taxon>Eleutherozoa</taxon>
        <taxon>Echinozoa</taxon>
        <taxon>Holothuroidea</taxon>
        <taxon>Aspidochirotacea</taxon>
        <taxon>Aspidochirotida</taxon>
        <taxon>Stichopodidae</taxon>
        <taxon>Apostichopus</taxon>
    </lineage>
</organism>
<keyword evidence="1" id="KW-0732">Signal</keyword>
<gene>
    <name evidence="2" type="primary">ApjARIS2</name>
</gene>
<feature type="chain" id="PRO_5003183178" evidence="1">
    <location>
        <begin position="24"/>
        <end position="704"/>
    </location>
</feature>
<proteinExistence type="evidence at transcript level"/>
<name>E3WHU1_STIJA</name>
<sequence length="704" mass="79822">MFSRTPSFGIFVLSILFSGGARAQFGASISDEVADERFRNVGQAYVKKFEIVDDETKFTVVLEDTVGEKEYWVVDFEPYNMNTSKLAVEESTGDIIPANTGECSSVIGEGGFDHIAFGPGYYFSDLGNFEEMNISRDEILNADQNGLKRLFTHYRRGQTYSDNDIRGEELQRQDYTLAFDGNFGFFFNCTNSHSQSIWEFSNTTQTVEFRTTIHFTNVRPVDPLDGSEGSSWVSSSAELIYRISRIAIVNFILSSTALVKPVLDYVIIGPYIENVLPIPGKAHVEIHFRTTVESTEGELLAYILDTFEYNSRDNITTLDQVLEGSYGTVQCSFDVLTQCEQKWYFKLVLDVSDHVAEDAVPIDATGTFGFSFQLHNCSDPTGSPPSTCSEKAIDPFFISMEITIQTVVEVLDSEKDSPRIELFSLQGENGDDLRGGTNEGRRGVNHLEEVSMKVRYQPEFLRDDFDLKLMLFMVCKDDKTENVAGCLDVETSQRYIAYYDTEFIYEYTTDGENVTRFNLTDIESEWNPNGNATTQQMLSYHGYDRDTSIYQMDFTNSALSQVRLEYTITTVYELIEANTRRKRSQSIVPQEESELMIYNFHNRERRDIWTAVQESQANTVSLETLGCPENSVFEDQQCICVIEGEGYDLNTFSCQPMDAEQVVEQIDEEESNEKEEPIPSSSPSLMASCVMFLSAILICLLYNN</sequence>
<accession>E3WHU1</accession>
<protein>
    <submittedName>
        <fullName evidence="2">Egg coat matrix protein</fullName>
    </submittedName>
</protein>
<evidence type="ECO:0000313" key="2">
    <source>
        <dbReference type="EMBL" id="BAJ41226.1"/>
    </source>
</evidence>
<dbReference type="AlphaFoldDB" id="E3WHU1"/>
<evidence type="ECO:0000256" key="1">
    <source>
        <dbReference type="SAM" id="SignalP"/>
    </source>
</evidence>
<dbReference type="EMBL" id="AB602896">
    <property type="protein sequence ID" value="BAJ41226.1"/>
    <property type="molecule type" value="mRNA"/>
</dbReference>
<feature type="signal peptide" evidence="1">
    <location>
        <begin position="1"/>
        <end position="23"/>
    </location>
</feature>